<dbReference type="InterPro" id="IPR002110">
    <property type="entry name" value="Ankyrin_rpt"/>
</dbReference>
<dbReference type="PROSITE" id="PS50216">
    <property type="entry name" value="DHHC"/>
    <property type="match status" value="1"/>
</dbReference>
<dbReference type="AlphaFoldDB" id="A0A4Q2DPP0"/>
<evidence type="ECO:0000256" key="14">
    <source>
        <dbReference type="SAM" id="Phobius"/>
    </source>
</evidence>
<sequence length="1179" mass="130790">MPDELTSTVLDALNSLPPVSRAKVLLDTALALIDAGKYGPEVEHYLEVYLKTPNLSKADLSRALLARGNARKEAGDRLLAKANLARHIFHTLDIYFGEDQDNLHRGLDIFDRAKEDSAFAARIKCLRIHWAYEEDDMLGLVQRIFKHALPAFKSLEEFEWIGYPEMRAEMVKLVLASHPHLLGLGLIGWHFDAVGVSGFRNLRKFTLRAEDDDGFADMGEVRTVLDENEGTLRHLILGAYLERQHSWDSVFQSPTIKNLTHLDLVDTRISHIVLARIAHAHNLQSLTLHGTFEEPSSASVVFNSDQIIDGQHTFLPHLEAFRFVLVGHDDSPGLYQAVTMFLRNRKKLRRLDLGSCPWDLAHAILPKLTNLRVLGVRIANLTAQDVVSLVDAVPQQMVAISITTEVSQRSLNEYASLFSKFSSLSFLHMQCPHRRRPKPNLMSEKDFEVQTDLWMSSAKSIAIAVPSIDFLGWHGEHFVITNIFVAAQRGDVAQLRTLIESGQASATDRDEQNVTPLHWASINAHIAACRYLLEQGADVDALGGDLVATPMQWAARNGYLYIIHLLIAHNADPTITDSQGYNTLHLVTHSSSIMPLLYLLHQPINVDSRDSQGHTSLMWAAYQGDALSVDLLLRHGANPNLKDDAGLTSLHWAVVRGNKVCIRRLVEKGADLSAKDGEDRTPRDMAIELKSLGAWKRALEEGGMNEYGVKRSKPLSDRNTKIAIFILPTIFFYLIFMTLSILPWYTGILLAMAEFFGMHHFVTRVLLNNNTYTDSVNQTPYFAGIITASIIWVVFSWASRLLQQAESHSLSHLMFALSVGLCAYNFFRAITLDPGTCPKPASDDELKQIIEDLASEGRLNGQTFCIQCMARKPLRSKHCRVCDKCIARSDHHCPWVWNCVGSNNHRQFLLFVTTLVTGIGLFDYLTYAYFTNSTISTNPQDISPSCPLPTEICAMTTYDPFLVGVAFWATLQLTWTSVLLASQFWQVARQMTTLEVSNLGRYGFMGGRGGASLSGQMGHRHRHGGTDQIVPGVDSEDASVGGGDGASSTGAGHAGHKHSHGCGSGFLMNLLGFDRFTKGKAVDGLARASTASNPFDVGVVSNCKDFWSNGKELGVEYEKLYDVPLEGFKEAKRRREMSDEENAGSGGRKGSSRGRLFMGLPNPWGPSGSRAGYEPVSQV</sequence>
<dbReference type="PANTHER" id="PTHR24161">
    <property type="entry name" value="ANK_REP_REGION DOMAIN-CONTAINING PROTEIN-RELATED"/>
    <property type="match status" value="1"/>
</dbReference>
<feature type="transmembrane region" description="Helical" evidence="14">
    <location>
        <begin position="810"/>
        <end position="827"/>
    </location>
</feature>
<evidence type="ECO:0000256" key="13">
    <source>
        <dbReference type="SAM" id="MobiDB-lite"/>
    </source>
</evidence>
<dbReference type="SUPFAM" id="SSF52047">
    <property type="entry name" value="RNI-like"/>
    <property type="match status" value="1"/>
</dbReference>
<protein>
    <recommendedName>
        <fullName evidence="3">protein S-acyltransferase</fullName>
        <ecNumber evidence="3">2.3.1.225</ecNumber>
    </recommendedName>
</protein>
<dbReference type="Proteomes" id="UP000290288">
    <property type="component" value="Unassembled WGS sequence"/>
</dbReference>
<dbReference type="EC" id="2.3.1.225" evidence="3"/>
<reference evidence="16 17" key="1">
    <citation type="submission" date="2019-01" db="EMBL/GenBank/DDBJ databases">
        <title>Draft genome sequence of Psathyrella aberdarensis IHI B618.</title>
        <authorList>
            <person name="Buettner E."/>
            <person name="Kellner H."/>
        </authorList>
    </citation>
    <scope>NUCLEOTIDE SEQUENCE [LARGE SCALE GENOMIC DNA]</scope>
    <source>
        <strain evidence="16 17">IHI B618</strain>
    </source>
</reference>
<feature type="domain" description="Palmitoyltransferase DHHC" evidence="15">
    <location>
        <begin position="861"/>
        <end position="996"/>
    </location>
</feature>
<dbReference type="STRING" id="2316362.A0A4Q2DPP0"/>
<keyword evidence="4 14" id="KW-0812">Transmembrane</keyword>
<feature type="region of interest" description="Disordered" evidence="13">
    <location>
        <begin position="1015"/>
        <end position="1055"/>
    </location>
</feature>
<organism evidence="16 17">
    <name type="scientific">Candolleomyces aberdarensis</name>
    <dbReference type="NCBI Taxonomy" id="2316362"/>
    <lineage>
        <taxon>Eukaryota</taxon>
        <taxon>Fungi</taxon>
        <taxon>Dikarya</taxon>
        <taxon>Basidiomycota</taxon>
        <taxon>Agaricomycotina</taxon>
        <taxon>Agaricomycetes</taxon>
        <taxon>Agaricomycetidae</taxon>
        <taxon>Agaricales</taxon>
        <taxon>Agaricineae</taxon>
        <taxon>Psathyrellaceae</taxon>
        <taxon>Candolleomyces</taxon>
    </lineage>
</organism>
<accession>A0A4Q2DPP0</accession>
<feature type="transmembrane region" description="Helical" evidence="14">
    <location>
        <begin position="908"/>
        <end position="930"/>
    </location>
</feature>
<evidence type="ECO:0000256" key="5">
    <source>
        <dbReference type="ARBA" id="ARBA00022737"/>
    </source>
</evidence>
<evidence type="ECO:0000313" key="17">
    <source>
        <dbReference type="Proteomes" id="UP000290288"/>
    </source>
</evidence>
<evidence type="ECO:0000256" key="12">
    <source>
        <dbReference type="PROSITE-ProRule" id="PRU00023"/>
    </source>
</evidence>
<dbReference type="InterPro" id="IPR036770">
    <property type="entry name" value="Ankyrin_rpt-contain_sf"/>
</dbReference>
<comment type="catalytic activity">
    <reaction evidence="11">
        <text>L-cysteinyl-[protein] + hexadecanoyl-CoA = S-hexadecanoyl-L-cysteinyl-[protein] + CoA</text>
        <dbReference type="Rhea" id="RHEA:36683"/>
        <dbReference type="Rhea" id="RHEA-COMP:10131"/>
        <dbReference type="Rhea" id="RHEA-COMP:11032"/>
        <dbReference type="ChEBI" id="CHEBI:29950"/>
        <dbReference type="ChEBI" id="CHEBI:57287"/>
        <dbReference type="ChEBI" id="CHEBI:57379"/>
        <dbReference type="ChEBI" id="CHEBI:74151"/>
        <dbReference type="EC" id="2.3.1.225"/>
    </reaction>
</comment>
<proteinExistence type="inferred from homology"/>
<evidence type="ECO:0000256" key="10">
    <source>
        <dbReference type="ARBA" id="ARBA00023288"/>
    </source>
</evidence>
<dbReference type="Pfam" id="PF00023">
    <property type="entry name" value="Ank"/>
    <property type="match status" value="1"/>
</dbReference>
<comment type="similarity">
    <text evidence="2">Belongs to the DHHC palmitoyltransferase family. AKR/ZDHHC17 subfamily.</text>
</comment>
<evidence type="ECO:0000313" key="16">
    <source>
        <dbReference type="EMBL" id="RXW22059.1"/>
    </source>
</evidence>
<dbReference type="OrthoDB" id="6781668at2759"/>
<feature type="transmembrane region" description="Helical" evidence="14">
    <location>
        <begin position="961"/>
        <end position="981"/>
    </location>
</feature>
<dbReference type="SUPFAM" id="SSF48403">
    <property type="entry name" value="Ankyrin repeat"/>
    <property type="match status" value="1"/>
</dbReference>
<evidence type="ECO:0000256" key="11">
    <source>
        <dbReference type="ARBA" id="ARBA00048048"/>
    </source>
</evidence>
<keyword evidence="10" id="KW-0449">Lipoprotein</keyword>
<dbReference type="GO" id="GO:0016020">
    <property type="term" value="C:membrane"/>
    <property type="evidence" value="ECO:0007669"/>
    <property type="project" value="UniProtKB-SubCell"/>
</dbReference>
<comment type="subcellular location">
    <subcellularLocation>
        <location evidence="1">Membrane</location>
        <topology evidence="1">Multi-pass membrane protein</topology>
    </subcellularLocation>
</comment>
<gene>
    <name evidence="16" type="ORF">EST38_g3799</name>
</gene>
<dbReference type="PROSITE" id="PS50088">
    <property type="entry name" value="ANK_REPEAT"/>
    <property type="match status" value="4"/>
</dbReference>
<dbReference type="SMART" id="SM00248">
    <property type="entry name" value="ANK"/>
    <property type="match status" value="5"/>
</dbReference>
<evidence type="ECO:0000256" key="6">
    <source>
        <dbReference type="ARBA" id="ARBA00022989"/>
    </source>
</evidence>
<name>A0A4Q2DPP0_9AGAR</name>
<dbReference type="InterPro" id="IPR001594">
    <property type="entry name" value="Palmitoyltrfase_DHHC"/>
</dbReference>
<dbReference type="PROSITE" id="PS50297">
    <property type="entry name" value="ANK_REP_REGION"/>
    <property type="match status" value="3"/>
</dbReference>
<feature type="transmembrane region" description="Helical" evidence="14">
    <location>
        <begin position="779"/>
        <end position="798"/>
    </location>
</feature>
<evidence type="ECO:0000256" key="9">
    <source>
        <dbReference type="ARBA" id="ARBA00023139"/>
    </source>
</evidence>
<dbReference type="PANTHER" id="PTHR24161:SF85">
    <property type="entry name" value="PALMITOYLTRANSFERASE HIP14"/>
    <property type="match status" value="1"/>
</dbReference>
<evidence type="ECO:0000256" key="3">
    <source>
        <dbReference type="ARBA" id="ARBA00012210"/>
    </source>
</evidence>
<keyword evidence="5" id="KW-0677">Repeat</keyword>
<evidence type="ECO:0000256" key="8">
    <source>
        <dbReference type="ARBA" id="ARBA00023136"/>
    </source>
</evidence>
<dbReference type="Pfam" id="PF12796">
    <property type="entry name" value="Ank_2"/>
    <property type="match status" value="2"/>
</dbReference>
<dbReference type="InterPro" id="IPR032675">
    <property type="entry name" value="LRR_dom_sf"/>
</dbReference>
<keyword evidence="9" id="KW-0564">Palmitate</keyword>
<keyword evidence="6 14" id="KW-1133">Transmembrane helix</keyword>
<comment type="caution">
    <text evidence="16">The sequence shown here is derived from an EMBL/GenBank/DDBJ whole genome shotgun (WGS) entry which is preliminary data.</text>
</comment>
<evidence type="ECO:0000259" key="15">
    <source>
        <dbReference type="Pfam" id="PF01529"/>
    </source>
</evidence>
<keyword evidence="17" id="KW-1185">Reference proteome</keyword>
<feature type="repeat" description="ANK" evidence="12">
    <location>
        <begin position="549"/>
        <end position="578"/>
    </location>
</feature>
<dbReference type="Gene3D" id="3.80.10.10">
    <property type="entry name" value="Ribonuclease Inhibitor"/>
    <property type="match status" value="1"/>
</dbReference>
<dbReference type="Pfam" id="PF01529">
    <property type="entry name" value="DHHC"/>
    <property type="match status" value="1"/>
</dbReference>
<evidence type="ECO:0000256" key="1">
    <source>
        <dbReference type="ARBA" id="ARBA00004141"/>
    </source>
</evidence>
<feature type="repeat" description="ANK" evidence="12">
    <location>
        <begin position="612"/>
        <end position="644"/>
    </location>
</feature>
<evidence type="ECO:0000256" key="4">
    <source>
        <dbReference type="ARBA" id="ARBA00022692"/>
    </source>
</evidence>
<feature type="repeat" description="ANK" evidence="12">
    <location>
        <begin position="512"/>
        <end position="544"/>
    </location>
</feature>
<dbReference type="GO" id="GO:0019706">
    <property type="term" value="F:protein-cysteine S-palmitoyltransferase activity"/>
    <property type="evidence" value="ECO:0007669"/>
    <property type="project" value="UniProtKB-EC"/>
</dbReference>
<evidence type="ECO:0000256" key="7">
    <source>
        <dbReference type="ARBA" id="ARBA00023043"/>
    </source>
</evidence>
<feature type="region of interest" description="Disordered" evidence="13">
    <location>
        <begin position="1132"/>
        <end position="1179"/>
    </location>
</feature>
<dbReference type="Gene3D" id="1.25.40.20">
    <property type="entry name" value="Ankyrin repeat-containing domain"/>
    <property type="match status" value="1"/>
</dbReference>
<evidence type="ECO:0000256" key="2">
    <source>
        <dbReference type="ARBA" id="ARBA00010104"/>
    </source>
</evidence>
<feature type="transmembrane region" description="Helical" evidence="14">
    <location>
        <begin position="722"/>
        <end position="742"/>
    </location>
</feature>
<feature type="repeat" description="ANK" evidence="12">
    <location>
        <begin position="645"/>
        <end position="677"/>
    </location>
</feature>
<keyword evidence="7 12" id="KW-0040">ANK repeat</keyword>
<dbReference type="EMBL" id="SDEE01000085">
    <property type="protein sequence ID" value="RXW22059.1"/>
    <property type="molecule type" value="Genomic_DNA"/>
</dbReference>
<keyword evidence="8 14" id="KW-0472">Membrane</keyword>